<evidence type="ECO:0000256" key="1">
    <source>
        <dbReference type="ARBA" id="ARBA00022679"/>
    </source>
</evidence>
<proteinExistence type="predicted"/>
<dbReference type="AlphaFoldDB" id="A0A6J6FWR8"/>
<dbReference type="Pfam" id="PF08241">
    <property type="entry name" value="Methyltransf_11"/>
    <property type="match status" value="1"/>
</dbReference>
<evidence type="ECO:0000259" key="2">
    <source>
        <dbReference type="Pfam" id="PF08241"/>
    </source>
</evidence>
<reference evidence="3" key="1">
    <citation type="submission" date="2020-05" db="EMBL/GenBank/DDBJ databases">
        <authorList>
            <person name="Chiriac C."/>
            <person name="Salcher M."/>
            <person name="Ghai R."/>
            <person name="Kavagutti S V."/>
        </authorList>
    </citation>
    <scope>NUCLEOTIDE SEQUENCE</scope>
</reference>
<organism evidence="3">
    <name type="scientific">freshwater metagenome</name>
    <dbReference type="NCBI Taxonomy" id="449393"/>
    <lineage>
        <taxon>unclassified sequences</taxon>
        <taxon>metagenomes</taxon>
        <taxon>ecological metagenomes</taxon>
    </lineage>
</organism>
<dbReference type="InterPro" id="IPR013216">
    <property type="entry name" value="Methyltransf_11"/>
</dbReference>
<dbReference type="GO" id="GO:0008757">
    <property type="term" value="F:S-adenosylmethionine-dependent methyltransferase activity"/>
    <property type="evidence" value="ECO:0007669"/>
    <property type="project" value="InterPro"/>
</dbReference>
<dbReference type="PANTHER" id="PTHR44068:SF11">
    <property type="entry name" value="GERANYL DIPHOSPHATE 2-C-METHYLTRANSFERASE"/>
    <property type="match status" value="1"/>
</dbReference>
<dbReference type="SUPFAM" id="SSF53335">
    <property type="entry name" value="S-adenosyl-L-methionine-dependent methyltransferases"/>
    <property type="match status" value="1"/>
</dbReference>
<evidence type="ECO:0000313" key="3">
    <source>
        <dbReference type="EMBL" id="CAB4593241.1"/>
    </source>
</evidence>
<accession>A0A6J6FWR8</accession>
<dbReference type="PANTHER" id="PTHR44068">
    <property type="entry name" value="ZGC:194242"/>
    <property type="match status" value="1"/>
</dbReference>
<feature type="domain" description="Methyltransferase type 11" evidence="2">
    <location>
        <begin position="18"/>
        <end position="120"/>
    </location>
</feature>
<dbReference type="InterPro" id="IPR050447">
    <property type="entry name" value="Erg6_SMT_methyltransf"/>
</dbReference>
<protein>
    <submittedName>
        <fullName evidence="3">Unannotated protein</fullName>
    </submittedName>
</protein>
<dbReference type="CDD" id="cd02440">
    <property type="entry name" value="AdoMet_MTases"/>
    <property type="match status" value="1"/>
</dbReference>
<dbReference type="InterPro" id="IPR029063">
    <property type="entry name" value="SAM-dependent_MTases_sf"/>
</dbReference>
<dbReference type="Gene3D" id="3.40.50.150">
    <property type="entry name" value="Vaccinia Virus protein VP39"/>
    <property type="match status" value="1"/>
</dbReference>
<sequence length="245" mass="26708">MLTIRFDRLGVRPGDLVLDAGAGFGRHAFELARRGANVVALDYAADEVVGTRAVFGGMVAAGEIDPERYVGVLRGDATRLAFADASFDRVITSEVLEHIQADVDAIAELARVLKPGGTFAATVPSWFPEKVNWMLSDEYHAPKSVGGHVRIYSATELKAKLRTAGLEVTGSHRAHALHSPYWWLKCAVGPRRTDSRAVNSYQKLLEWEIVRQPTGMQLLERGLAPALGKSYVIYARKPLTAPVAS</sequence>
<gene>
    <name evidence="3" type="ORF">UFOPK1493_03859</name>
</gene>
<keyword evidence="1" id="KW-0808">Transferase</keyword>
<dbReference type="EMBL" id="CAEZSR010000248">
    <property type="protein sequence ID" value="CAB4593241.1"/>
    <property type="molecule type" value="Genomic_DNA"/>
</dbReference>
<name>A0A6J6FWR8_9ZZZZ</name>